<dbReference type="RefSeq" id="WP_093246120.1">
    <property type="nucleotide sequence ID" value="NZ_FNQF01000028.1"/>
</dbReference>
<evidence type="ECO:0000313" key="1">
    <source>
        <dbReference type="EMBL" id="SEA80120.1"/>
    </source>
</evidence>
<dbReference type="PROSITE" id="PS51257">
    <property type="entry name" value="PROKAR_LIPOPROTEIN"/>
    <property type="match status" value="1"/>
</dbReference>
<organism evidence="1 2">
    <name type="scientific">Psychroflexus halocasei</name>
    <dbReference type="NCBI Taxonomy" id="908615"/>
    <lineage>
        <taxon>Bacteria</taxon>
        <taxon>Pseudomonadati</taxon>
        <taxon>Bacteroidota</taxon>
        <taxon>Flavobacteriia</taxon>
        <taxon>Flavobacteriales</taxon>
        <taxon>Flavobacteriaceae</taxon>
        <taxon>Psychroflexus</taxon>
    </lineage>
</organism>
<sequence>MSNKFKILSWIFLSSLLIFSCGSAIKIIAGIPKLNVYSQKEINKNIKKLTSEDNVIDVQPIKSLDAKTIKNFIYMSIPYRTYIFDKNDSLMCFNSETYCSISQLDSLNKSTIEENYKICNSSNLDTNIDEYLGSFSEIKKKIILPKGSNFDYFQYKILVFINTDIAKEELVDDWNYIYSSLNTNNAKTVFIRVWTDLNENWGLKQDAKAKFKVRKVKHSKGEYYMTIPKLPYKI</sequence>
<reference evidence="1 2" key="1">
    <citation type="submission" date="2016-10" db="EMBL/GenBank/DDBJ databases">
        <authorList>
            <person name="de Groot N.N."/>
        </authorList>
    </citation>
    <scope>NUCLEOTIDE SEQUENCE [LARGE SCALE GENOMIC DNA]</scope>
    <source>
        <strain evidence="1 2">DSM 23581</strain>
    </source>
</reference>
<keyword evidence="2" id="KW-1185">Reference proteome</keyword>
<name>A0A1H4E6E1_9FLAO</name>
<proteinExistence type="predicted"/>
<gene>
    <name evidence="1" type="ORF">SAMN05421540_1283</name>
</gene>
<dbReference type="EMBL" id="FNQF01000028">
    <property type="protein sequence ID" value="SEA80120.1"/>
    <property type="molecule type" value="Genomic_DNA"/>
</dbReference>
<protein>
    <recommendedName>
        <fullName evidence="3">Lipoprotein</fullName>
    </recommendedName>
</protein>
<accession>A0A1H4E6E1</accession>
<evidence type="ECO:0000313" key="2">
    <source>
        <dbReference type="Proteomes" id="UP000198820"/>
    </source>
</evidence>
<dbReference type="Proteomes" id="UP000198820">
    <property type="component" value="Unassembled WGS sequence"/>
</dbReference>
<evidence type="ECO:0008006" key="3">
    <source>
        <dbReference type="Google" id="ProtNLM"/>
    </source>
</evidence>
<dbReference type="AlphaFoldDB" id="A0A1H4E6E1"/>